<keyword evidence="2" id="KW-0949">S-adenosyl-L-methionine</keyword>
<dbReference type="SUPFAM" id="SSF53335">
    <property type="entry name" value="S-adenosyl-L-methionine-dependent methyltransferases"/>
    <property type="match status" value="1"/>
</dbReference>
<evidence type="ECO:0000256" key="1">
    <source>
        <dbReference type="ARBA" id="ARBA00022679"/>
    </source>
</evidence>
<keyword evidence="6" id="KW-1185">Reference proteome</keyword>
<feature type="domain" description="Post-SET" evidence="4">
    <location>
        <begin position="119"/>
        <end position="135"/>
    </location>
</feature>
<dbReference type="InterPro" id="IPR053201">
    <property type="entry name" value="Flavunoidine_N-MTase"/>
</dbReference>
<sequence length="410" mass="45518">MSTPHASLNPSTPALLTRSSGPFGTCMVTTRAVAAGEVLLVMEGSRVRAPGRDTLQVGVDQHLATPDAPWRFINHACEPTALFDPGSDTQPPRFTARRALAAGQEVTFNYLTSEWHLVAPFPCGCGAATCVGWVRGARYLTAAQRDTWRLELLPHIQQQLQPPPESPPWYRDAFSITDDVWYLPLDATAATEVEQALCLMELKPGASVLDVCCGHGRHAIELARRGLSVTGLDLSSERLGMARERAGRASVDITWVQSDMRSIPSRGHDAAIVLSTSFGFLENDAAHLEALRSIRDTLVPGGQLLIEVDNRDHALRQPPRQWGESETLLWWKEDRFEPRTSRNHRHSKGRDPRTGKAYEQHIHYRLFSAHELLGLLEQAGLREDGLWGNLDGQPFTLDSPSLVIRARRRD</sequence>
<dbReference type="CDD" id="cd02440">
    <property type="entry name" value="AdoMet_MTases"/>
    <property type="match status" value="1"/>
</dbReference>
<dbReference type="GO" id="GO:0032259">
    <property type="term" value="P:methylation"/>
    <property type="evidence" value="ECO:0007669"/>
    <property type="project" value="UniProtKB-KW"/>
</dbReference>
<dbReference type="PROSITE" id="PS50868">
    <property type="entry name" value="POST_SET"/>
    <property type="match status" value="1"/>
</dbReference>
<dbReference type="GO" id="GO:0008168">
    <property type="term" value="F:methyltransferase activity"/>
    <property type="evidence" value="ECO:0007669"/>
    <property type="project" value="UniProtKB-KW"/>
</dbReference>
<proteinExistence type="predicted"/>
<dbReference type="RefSeq" id="WP_120539291.1">
    <property type="nucleotide sequence ID" value="NZ_RAVZ01000016.1"/>
</dbReference>
<dbReference type="AlphaFoldDB" id="A0A3A8JRC0"/>
<evidence type="ECO:0000313" key="5">
    <source>
        <dbReference type="EMBL" id="RKG92961.1"/>
    </source>
</evidence>
<dbReference type="InterPro" id="IPR046341">
    <property type="entry name" value="SET_dom_sf"/>
</dbReference>
<dbReference type="InterPro" id="IPR029063">
    <property type="entry name" value="SAM-dependent_MTases_sf"/>
</dbReference>
<feature type="domain" description="SET" evidence="3">
    <location>
        <begin position="13"/>
        <end position="111"/>
    </location>
</feature>
<dbReference type="PROSITE" id="PS50280">
    <property type="entry name" value="SET"/>
    <property type="match status" value="1"/>
</dbReference>
<dbReference type="Gene3D" id="2.170.270.10">
    <property type="entry name" value="SET domain"/>
    <property type="match status" value="1"/>
</dbReference>
<accession>A0A3A8JRC0</accession>
<organism evidence="5 6">
    <name type="scientific">Corallococcus terminator</name>
    <dbReference type="NCBI Taxonomy" id="2316733"/>
    <lineage>
        <taxon>Bacteria</taxon>
        <taxon>Pseudomonadati</taxon>
        <taxon>Myxococcota</taxon>
        <taxon>Myxococcia</taxon>
        <taxon>Myxococcales</taxon>
        <taxon>Cystobacterineae</taxon>
        <taxon>Myxococcaceae</taxon>
        <taxon>Corallococcus</taxon>
    </lineage>
</organism>
<reference evidence="6" key="1">
    <citation type="submission" date="2018-09" db="EMBL/GenBank/DDBJ databases">
        <authorList>
            <person name="Livingstone P.G."/>
            <person name="Whitworth D.E."/>
        </authorList>
    </citation>
    <scope>NUCLEOTIDE SEQUENCE [LARGE SCALE GENOMIC DNA]</scope>
    <source>
        <strain evidence="6">CA054A</strain>
    </source>
</reference>
<evidence type="ECO:0000259" key="3">
    <source>
        <dbReference type="PROSITE" id="PS50280"/>
    </source>
</evidence>
<protein>
    <submittedName>
        <fullName evidence="5">Methyltransferase domain-containing protein</fullName>
    </submittedName>
</protein>
<dbReference type="PANTHER" id="PTHR12350">
    <property type="entry name" value="HISTONE-LYSINE N-METHYLTRANSFERASE-RELATED"/>
    <property type="match status" value="1"/>
</dbReference>
<dbReference type="Gene3D" id="3.40.50.150">
    <property type="entry name" value="Vaccinia Virus protein VP39"/>
    <property type="match status" value="1"/>
</dbReference>
<dbReference type="EMBL" id="RAVZ01000016">
    <property type="protein sequence ID" value="RKG92961.1"/>
    <property type="molecule type" value="Genomic_DNA"/>
</dbReference>
<dbReference type="InterPro" id="IPR041698">
    <property type="entry name" value="Methyltransf_25"/>
</dbReference>
<gene>
    <name evidence="5" type="ORF">D7V88_04190</name>
</gene>
<dbReference type="InterPro" id="IPR001214">
    <property type="entry name" value="SET_dom"/>
</dbReference>
<dbReference type="Pfam" id="PF13649">
    <property type="entry name" value="Methyltransf_25"/>
    <property type="match status" value="1"/>
</dbReference>
<evidence type="ECO:0000259" key="4">
    <source>
        <dbReference type="PROSITE" id="PS50868"/>
    </source>
</evidence>
<dbReference type="Proteomes" id="UP000268094">
    <property type="component" value="Unassembled WGS sequence"/>
</dbReference>
<keyword evidence="1 5" id="KW-0808">Transferase</keyword>
<comment type="caution">
    <text evidence="5">The sequence shown here is derived from an EMBL/GenBank/DDBJ whole genome shotgun (WGS) entry which is preliminary data.</text>
</comment>
<dbReference type="SUPFAM" id="SSF82199">
    <property type="entry name" value="SET domain"/>
    <property type="match status" value="1"/>
</dbReference>
<dbReference type="PANTHER" id="PTHR12350:SF19">
    <property type="entry name" value="SET DOMAIN-CONTAINING PROTEIN"/>
    <property type="match status" value="1"/>
</dbReference>
<name>A0A3A8JRC0_9BACT</name>
<dbReference type="InterPro" id="IPR003616">
    <property type="entry name" value="Post-SET_dom"/>
</dbReference>
<evidence type="ECO:0000313" key="6">
    <source>
        <dbReference type="Proteomes" id="UP000268094"/>
    </source>
</evidence>
<keyword evidence="5" id="KW-0489">Methyltransferase</keyword>
<dbReference type="OrthoDB" id="5298787at2"/>
<dbReference type="Gene3D" id="2.20.25.110">
    <property type="entry name" value="S-adenosyl-L-methionine-dependent methyltransferases"/>
    <property type="match status" value="1"/>
</dbReference>
<dbReference type="Pfam" id="PF00856">
    <property type="entry name" value="SET"/>
    <property type="match status" value="1"/>
</dbReference>
<evidence type="ECO:0000256" key="2">
    <source>
        <dbReference type="ARBA" id="ARBA00022691"/>
    </source>
</evidence>